<dbReference type="Proteomes" id="UP000264820">
    <property type="component" value="Unplaced"/>
</dbReference>
<proteinExistence type="inferred from homology"/>
<dbReference type="GO" id="GO:0031209">
    <property type="term" value="C:SCAR complex"/>
    <property type="evidence" value="ECO:0007669"/>
    <property type="project" value="TreeGrafter"/>
</dbReference>
<evidence type="ECO:0000313" key="15">
    <source>
        <dbReference type="Ensembl" id="ENSHCOP00000018166.1"/>
    </source>
</evidence>
<dbReference type="Ensembl" id="ENSHCOT00000011963.1">
    <property type="protein sequence ID" value="ENSHCOP00000018166.1"/>
    <property type="gene ID" value="ENSHCOG00000002486.1"/>
</dbReference>
<sequence length="512" mass="54576">MKADELKEEVAKILNQAPESRKLLVENYNNLIQVADYCCQNYIQSGDDTSKALEETKSLTAQSLASIAYQINTLATSVLNLLDAQSQQLGHMESAINLIGQTVKMHREKVSRREIGIFTAARRLPRGPKISAPAMPPEPCPPYSRRPISYQQLDGLGHGVKLTGKAGEGGGTIRKPGSSISKAAAEGLKCAVAHSGGSSTFGKAVAPPTVPSLPESDVITTLLGNATPPLQDLSEISVAAPDPIDSAETMAPPPPPDSSEMPVAPPLPLDSAMPLTPPPPPLPPSVTPPTTIVLPLTPPPCLETVLEESSLPPPSPPPPDYDHAFPLPFTEEPELPAPPSPTQELDGGEAARSPPTRSVSLRVRSGPASRRHSRCLFPPARLATRLPMLIPPPPSYPAPPQPSSSSCAGLGLPARLEHLDLEIPALPPPPPLDDDTAVEELGGAPPHYLEKVMALYRYEATEPSELSMEEGDVIYVTGRHDDGWYEGILRDRQGFFPENYVRSCGRAQAPPL</sequence>
<evidence type="ECO:0000256" key="10">
    <source>
        <dbReference type="ARBA" id="ARBA00023273"/>
    </source>
</evidence>
<evidence type="ECO:0000256" key="3">
    <source>
        <dbReference type="ARBA" id="ARBA00004510"/>
    </source>
</evidence>
<feature type="compositionally biased region" description="Pro residues" evidence="12">
    <location>
        <begin position="251"/>
        <end position="268"/>
    </location>
</feature>
<dbReference type="Gene3D" id="6.10.140.1620">
    <property type="match status" value="1"/>
</dbReference>
<dbReference type="PROSITE" id="PS50002">
    <property type="entry name" value="SH3"/>
    <property type="match status" value="1"/>
</dbReference>
<dbReference type="InterPro" id="IPR028457">
    <property type="entry name" value="ABI"/>
</dbReference>
<dbReference type="PROSITE" id="PS50192">
    <property type="entry name" value="T_SNARE"/>
    <property type="match status" value="1"/>
</dbReference>
<evidence type="ECO:0000256" key="12">
    <source>
        <dbReference type="SAM" id="MobiDB-lite"/>
    </source>
</evidence>
<evidence type="ECO:0000256" key="7">
    <source>
        <dbReference type="ARBA" id="ARBA00022553"/>
    </source>
</evidence>
<evidence type="ECO:0000259" key="14">
    <source>
        <dbReference type="PROSITE" id="PS50192"/>
    </source>
</evidence>
<organism evidence="15 16">
    <name type="scientific">Hippocampus comes</name>
    <name type="common">Tiger tail seahorse</name>
    <dbReference type="NCBI Taxonomy" id="109280"/>
    <lineage>
        <taxon>Eukaryota</taxon>
        <taxon>Metazoa</taxon>
        <taxon>Chordata</taxon>
        <taxon>Craniata</taxon>
        <taxon>Vertebrata</taxon>
        <taxon>Euteleostomi</taxon>
        <taxon>Actinopterygii</taxon>
        <taxon>Neopterygii</taxon>
        <taxon>Teleostei</taxon>
        <taxon>Neoteleostei</taxon>
        <taxon>Acanthomorphata</taxon>
        <taxon>Syngnathiaria</taxon>
        <taxon>Syngnathiformes</taxon>
        <taxon>Syngnathoidei</taxon>
        <taxon>Syngnathidae</taxon>
        <taxon>Hippocampus</taxon>
    </lineage>
</organism>
<evidence type="ECO:0000256" key="6">
    <source>
        <dbReference type="ARBA" id="ARBA00022490"/>
    </source>
</evidence>
<dbReference type="OMA" id="MLAWENE"/>
<dbReference type="GO" id="GO:0035591">
    <property type="term" value="F:signaling adaptor activity"/>
    <property type="evidence" value="ECO:0007669"/>
    <property type="project" value="TreeGrafter"/>
</dbReference>
<evidence type="ECO:0000256" key="8">
    <source>
        <dbReference type="ARBA" id="ARBA00023054"/>
    </source>
</evidence>
<keyword evidence="10" id="KW-0966">Cell projection</keyword>
<feature type="compositionally biased region" description="Pro residues" evidence="12">
    <location>
        <begin position="275"/>
        <end position="287"/>
    </location>
</feature>
<keyword evidence="6" id="KW-0963">Cytoplasm</keyword>
<feature type="domain" description="SH3" evidence="13">
    <location>
        <begin position="447"/>
        <end position="506"/>
    </location>
</feature>
<dbReference type="AlphaFoldDB" id="A0A3Q2YJ45"/>
<feature type="region of interest" description="Disordered" evidence="12">
    <location>
        <begin position="244"/>
        <end position="377"/>
    </location>
</feature>
<evidence type="ECO:0000256" key="5">
    <source>
        <dbReference type="ARBA" id="ARBA00022443"/>
    </source>
</evidence>
<dbReference type="PRINTS" id="PR00499">
    <property type="entry name" value="P67PHOX"/>
</dbReference>
<dbReference type="STRING" id="109280.ENSHCOP00000018166"/>
<dbReference type="InterPro" id="IPR000727">
    <property type="entry name" value="T_SNARE_dom"/>
</dbReference>
<dbReference type="Pfam" id="PF14604">
    <property type="entry name" value="SH3_9"/>
    <property type="match status" value="1"/>
</dbReference>
<comment type="subcellular location">
    <subcellularLocation>
        <location evidence="2">Cell projection</location>
        <location evidence="2">Filopodium</location>
    </subcellularLocation>
    <subcellularLocation>
        <location evidence="3">Cell projection</location>
        <location evidence="3">Lamellipodium</location>
    </subcellularLocation>
    <subcellularLocation>
        <location evidence="1">Cytoplasm</location>
        <location evidence="1">Cytoskeleton</location>
    </subcellularLocation>
</comment>
<dbReference type="GeneTree" id="ENSGT00940000154811"/>
<dbReference type="InterPro" id="IPR001452">
    <property type="entry name" value="SH3_domain"/>
</dbReference>
<dbReference type="GO" id="GO:0005856">
    <property type="term" value="C:cytoskeleton"/>
    <property type="evidence" value="ECO:0007669"/>
    <property type="project" value="UniProtKB-SubCell"/>
</dbReference>
<dbReference type="GO" id="GO:0001764">
    <property type="term" value="P:neuron migration"/>
    <property type="evidence" value="ECO:0007669"/>
    <property type="project" value="TreeGrafter"/>
</dbReference>
<protein>
    <submittedName>
        <fullName evidence="15">ABI gene family member 3-like</fullName>
    </submittedName>
</protein>
<name>A0A3Q2YJ45_HIPCM</name>
<keyword evidence="9" id="KW-0206">Cytoskeleton</keyword>
<dbReference type="PANTHER" id="PTHR10460:SF60">
    <property type="entry name" value="ABI GENE FAMILY MEMBER 3"/>
    <property type="match status" value="1"/>
</dbReference>
<dbReference type="Pfam" id="PF07815">
    <property type="entry name" value="Abi_HHR"/>
    <property type="match status" value="1"/>
</dbReference>
<keyword evidence="7" id="KW-0597">Phosphoprotein</keyword>
<dbReference type="PANTHER" id="PTHR10460">
    <property type="entry name" value="ABL INTERACTOR FAMILY MEMBER"/>
    <property type="match status" value="1"/>
</dbReference>
<dbReference type="GO" id="GO:0030175">
    <property type="term" value="C:filopodium"/>
    <property type="evidence" value="ECO:0007669"/>
    <property type="project" value="UniProtKB-SubCell"/>
</dbReference>
<feature type="domain" description="T-SNARE coiled-coil homology" evidence="14">
    <location>
        <begin position="51"/>
        <end position="113"/>
    </location>
</feature>
<dbReference type="SUPFAM" id="SSF50044">
    <property type="entry name" value="SH3-domain"/>
    <property type="match status" value="1"/>
</dbReference>
<evidence type="ECO:0000259" key="13">
    <source>
        <dbReference type="PROSITE" id="PS50002"/>
    </source>
</evidence>
<dbReference type="GO" id="GO:0030027">
    <property type="term" value="C:lamellipodium"/>
    <property type="evidence" value="ECO:0007669"/>
    <property type="project" value="UniProtKB-SubCell"/>
</dbReference>
<dbReference type="InterPro" id="IPR036028">
    <property type="entry name" value="SH3-like_dom_sf"/>
</dbReference>
<evidence type="ECO:0000256" key="1">
    <source>
        <dbReference type="ARBA" id="ARBA00004245"/>
    </source>
</evidence>
<comment type="similarity">
    <text evidence="4">Belongs to the ABI family.</text>
</comment>
<dbReference type="SMART" id="SM00326">
    <property type="entry name" value="SH3"/>
    <property type="match status" value="1"/>
</dbReference>
<evidence type="ECO:0000313" key="16">
    <source>
        <dbReference type="Proteomes" id="UP000264820"/>
    </source>
</evidence>
<reference evidence="15" key="1">
    <citation type="submission" date="2025-08" db="UniProtKB">
        <authorList>
            <consortium name="Ensembl"/>
        </authorList>
    </citation>
    <scope>IDENTIFICATION</scope>
</reference>
<dbReference type="PRINTS" id="PR00452">
    <property type="entry name" value="SH3DOMAIN"/>
</dbReference>
<keyword evidence="5 11" id="KW-0728">SH3 domain</keyword>
<evidence type="ECO:0000256" key="2">
    <source>
        <dbReference type="ARBA" id="ARBA00004486"/>
    </source>
</evidence>
<evidence type="ECO:0000256" key="4">
    <source>
        <dbReference type="ARBA" id="ARBA00010020"/>
    </source>
</evidence>
<dbReference type="GO" id="GO:0017124">
    <property type="term" value="F:SH3 domain binding"/>
    <property type="evidence" value="ECO:0007669"/>
    <property type="project" value="TreeGrafter"/>
</dbReference>
<dbReference type="Gene3D" id="2.30.30.40">
    <property type="entry name" value="SH3 Domains"/>
    <property type="match status" value="1"/>
</dbReference>
<evidence type="ECO:0000256" key="9">
    <source>
        <dbReference type="ARBA" id="ARBA00023212"/>
    </source>
</evidence>
<reference evidence="15" key="2">
    <citation type="submission" date="2025-09" db="UniProtKB">
        <authorList>
            <consortium name="Ensembl"/>
        </authorList>
    </citation>
    <scope>IDENTIFICATION</scope>
</reference>
<accession>A0A3Q2YJ45</accession>
<evidence type="ECO:0000256" key="11">
    <source>
        <dbReference type="PROSITE-ProRule" id="PRU00192"/>
    </source>
</evidence>
<dbReference type="InterPro" id="IPR012849">
    <property type="entry name" value="Abl-interactor_HHR_dom"/>
</dbReference>
<keyword evidence="8" id="KW-0175">Coiled coil</keyword>
<keyword evidence="16" id="KW-1185">Reference proteome</keyword>